<dbReference type="Gene3D" id="2.170.270.10">
    <property type="entry name" value="SET domain"/>
    <property type="match status" value="1"/>
</dbReference>
<keyword evidence="5" id="KW-0560">Oxidoreductase</keyword>
<gene>
    <name evidence="12" type="ORF">HJC23_007291</name>
</gene>
<keyword evidence="4" id="KW-0223">Dioxygenase</keyword>
<dbReference type="InterPro" id="IPR005123">
    <property type="entry name" value="Oxoglu/Fe-dep_dioxygenase_dom"/>
</dbReference>
<evidence type="ECO:0000256" key="3">
    <source>
        <dbReference type="ARBA" id="ARBA00022824"/>
    </source>
</evidence>
<keyword evidence="9" id="KW-0175">Coiled coil</keyword>
<feature type="region of interest" description="Disordered" evidence="10">
    <location>
        <begin position="123"/>
        <end position="142"/>
    </location>
</feature>
<evidence type="ECO:0000256" key="10">
    <source>
        <dbReference type="SAM" id="MobiDB-lite"/>
    </source>
</evidence>
<evidence type="ECO:0000256" key="2">
    <source>
        <dbReference type="ARBA" id="ARBA00022723"/>
    </source>
</evidence>
<evidence type="ECO:0000313" key="12">
    <source>
        <dbReference type="EMBL" id="KAL3793551.1"/>
    </source>
</evidence>
<keyword evidence="7" id="KW-0325">Glycoprotein</keyword>
<keyword evidence="3" id="KW-0256">Endoplasmic reticulum</keyword>
<dbReference type="Proteomes" id="UP001516023">
    <property type="component" value="Unassembled WGS sequence"/>
</dbReference>
<evidence type="ECO:0000256" key="8">
    <source>
        <dbReference type="PROSITE-ProRule" id="PRU00339"/>
    </source>
</evidence>
<dbReference type="Gene3D" id="2.60.120.620">
    <property type="entry name" value="q2cbj1_9rhob like domain"/>
    <property type="match status" value="1"/>
</dbReference>
<feature type="repeat" description="TPR" evidence="8">
    <location>
        <begin position="690"/>
        <end position="723"/>
    </location>
</feature>
<dbReference type="InterPro" id="IPR046341">
    <property type="entry name" value="SET_dom_sf"/>
</dbReference>
<dbReference type="EMBL" id="JABMIG020000090">
    <property type="protein sequence ID" value="KAL3793551.1"/>
    <property type="molecule type" value="Genomic_DNA"/>
</dbReference>
<dbReference type="SMART" id="SM00702">
    <property type="entry name" value="P4Hc"/>
    <property type="match status" value="1"/>
</dbReference>
<dbReference type="AlphaFoldDB" id="A0ABD3Q259"/>
<keyword evidence="13" id="KW-1185">Reference proteome</keyword>
<sequence>MLRGRDKRICGAKRITYAVAASFTTGNQQSHSFTHHPSPIITSQDRHNSLSTEYRQPLSTLYIGERATMQDITPKGTYLPHSYYAEGDGEGNECILIPSWAGGLFPSSGDEVAVVDSFKSSDTALPKRPRRHYNESKKTNDRIKSRHGNLERLVWDEIRQCDVCACSVVWNPSASHRYFGSSNEDETKPRDSSIVYSLPYFIDHHIQSESALPCSFCCRAYESRDANNRRPYSWCGTLFCSKECQSKGENNSFAVESPNGTSHGHHKSMLSQFRTPKQFFCRNRVLLQVESKHNEQSSELMQEVLESLNALEQRLRSLSRADRSDIDSRMQSIGMEECALIIATLICFSCPSLVDELLRLSSKIDYVNQAGDNETSANENEHGGGIDLEPSEEGLVEEMWVMTRSHWSLMQSIHQTIPKNEGRRNSSNESGSNEQSEHRGDLSTADGSQLNNIPQSDETFPSYYAFAQMYAFIKRRCVVRVSPASHPLVAYATKTLISSEKMTDCDRKVALDAMQVSFEETGLNSDTFCCSAENDNFDIRSRISLWRRVTHFAHLLSTNSHDQADKEDQKQLHSWIRKSYYAFSPLSWSRLKHSCVPTMLMAMNDSICKMSSNKNGTQKRKNLSWLALHDIPIGEASVSKIDDLDTDVKSRREELKRLMGSGFVCTCERCQYEYDRNHDTADEQTRNLTPRQLKRLGDLAMQQGRFEDATHIYQAILDVDPCNADAFHAKAASLLGRASSVDYEKLGHCQGYFLEAQFLWKQAASNDIFAKHPDICVQLEKQRAFGTIRDLQCNQDIKGQNQLRFQAPSTEPLEYDFSSYLKGKVYITNDSTPIISSSECQNVIQVAENYAERKGWTTSRHYAVPTTDIPLHELKELREWFYNLWTGRVRPLLRIQFKLTASSSKPRDIFIHDAFVVRYDADGGQRNLPPHYDESTHSFVIALNTNFAGGGTYIHSLGKAIKPGVAGGMVSFCGGECLHSGDTVVTGVRYIIVAFCYVDVINRTRDEKTCDRPTTNSVSDQYAQRTGTSKPFSFGFAL</sequence>
<dbReference type="PROSITE" id="PS51471">
    <property type="entry name" value="FE2OG_OXY"/>
    <property type="match status" value="1"/>
</dbReference>
<dbReference type="InterPro" id="IPR006620">
    <property type="entry name" value="Pro_4_hyd_alph"/>
</dbReference>
<keyword evidence="2" id="KW-0479">Metal-binding</keyword>
<feature type="compositionally biased region" description="Polar residues" evidence="10">
    <location>
        <begin position="445"/>
        <end position="454"/>
    </location>
</feature>
<feature type="compositionally biased region" description="Basic and acidic residues" evidence="10">
    <location>
        <begin position="132"/>
        <end position="142"/>
    </location>
</feature>
<dbReference type="SUPFAM" id="SSF48452">
    <property type="entry name" value="TPR-like"/>
    <property type="match status" value="1"/>
</dbReference>
<dbReference type="Gene3D" id="1.25.40.10">
    <property type="entry name" value="Tetratricopeptide repeat domain"/>
    <property type="match status" value="1"/>
</dbReference>
<proteinExistence type="predicted"/>
<evidence type="ECO:0000256" key="4">
    <source>
        <dbReference type="ARBA" id="ARBA00022964"/>
    </source>
</evidence>
<dbReference type="GO" id="GO:0046872">
    <property type="term" value="F:metal ion binding"/>
    <property type="evidence" value="ECO:0007669"/>
    <property type="project" value="UniProtKB-KW"/>
</dbReference>
<comment type="caution">
    <text evidence="12">The sequence shown here is derived from an EMBL/GenBank/DDBJ whole genome shotgun (WGS) entry which is preliminary data.</text>
</comment>
<keyword evidence="6" id="KW-0408">Iron</keyword>
<organism evidence="12 13">
    <name type="scientific">Cyclotella cryptica</name>
    <dbReference type="NCBI Taxonomy" id="29204"/>
    <lineage>
        <taxon>Eukaryota</taxon>
        <taxon>Sar</taxon>
        <taxon>Stramenopiles</taxon>
        <taxon>Ochrophyta</taxon>
        <taxon>Bacillariophyta</taxon>
        <taxon>Coscinodiscophyceae</taxon>
        <taxon>Thalassiosirophycidae</taxon>
        <taxon>Stephanodiscales</taxon>
        <taxon>Stephanodiscaceae</taxon>
        <taxon>Cyclotella</taxon>
    </lineage>
</organism>
<evidence type="ECO:0000256" key="9">
    <source>
        <dbReference type="SAM" id="Coils"/>
    </source>
</evidence>
<feature type="domain" description="Fe2OG dioxygenase" evidence="11">
    <location>
        <begin position="910"/>
        <end position="998"/>
    </location>
</feature>
<evidence type="ECO:0000313" key="13">
    <source>
        <dbReference type="Proteomes" id="UP001516023"/>
    </source>
</evidence>
<dbReference type="InterPro" id="IPR019734">
    <property type="entry name" value="TPR_rpt"/>
</dbReference>
<reference evidence="12 13" key="1">
    <citation type="journal article" date="2020" name="G3 (Bethesda)">
        <title>Improved Reference Genome for Cyclotella cryptica CCMP332, a Model for Cell Wall Morphogenesis, Salinity Adaptation, and Lipid Production in Diatoms (Bacillariophyta).</title>
        <authorList>
            <person name="Roberts W.R."/>
            <person name="Downey K.M."/>
            <person name="Ruck E.C."/>
            <person name="Traller J.C."/>
            <person name="Alverson A.J."/>
        </authorList>
    </citation>
    <scope>NUCLEOTIDE SEQUENCE [LARGE SCALE GENOMIC DNA]</scope>
    <source>
        <strain evidence="12 13">CCMP332</strain>
    </source>
</reference>
<evidence type="ECO:0000256" key="7">
    <source>
        <dbReference type="ARBA" id="ARBA00023180"/>
    </source>
</evidence>
<evidence type="ECO:0000256" key="1">
    <source>
        <dbReference type="ARBA" id="ARBA00001961"/>
    </source>
</evidence>
<dbReference type="PROSITE" id="PS50005">
    <property type="entry name" value="TPR"/>
    <property type="match status" value="1"/>
</dbReference>
<comment type="cofactor">
    <cofactor evidence="1">
        <name>L-ascorbate</name>
        <dbReference type="ChEBI" id="CHEBI:38290"/>
    </cofactor>
</comment>
<dbReference type="GO" id="GO:0051213">
    <property type="term" value="F:dioxygenase activity"/>
    <property type="evidence" value="ECO:0007669"/>
    <property type="project" value="UniProtKB-KW"/>
</dbReference>
<protein>
    <recommendedName>
        <fullName evidence="11">Fe2OG dioxygenase domain-containing protein</fullName>
    </recommendedName>
</protein>
<evidence type="ECO:0000259" key="11">
    <source>
        <dbReference type="PROSITE" id="PS51471"/>
    </source>
</evidence>
<feature type="coiled-coil region" evidence="9">
    <location>
        <begin position="294"/>
        <end position="321"/>
    </location>
</feature>
<accession>A0ABD3Q259</accession>
<dbReference type="InterPro" id="IPR011990">
    <property type="entry name" value="TPR-like_helical_dom_sf"/>
</dbReference>
<evidence type="ECO:0000256" key="6">
    <source>
        <dbReference type="ARBA" id="ARBA00023004"/>
    </source>
</evidence>
<keyword evidence="8" id="KW-0802">TPR repeat</keyword>
<feature type="region of interest" description="Disordered" evidence="10">
    <location>
        <begin position="416"/>
        <end position="454"/>
    </location>
</feature>
<name>A0ABD3Q259_9STRA</name>
<evidence type="ECO:0000256" key="5">
    <source>
        <dbReference type="ARBA" id="ARBA00023002"/>
    </source>
</evidence>